<evidence type="ECO:0000313" key="2">
    <source>
        <dbReference type="EMBL" id="KAJ4437353.1"/>
    </source>
</evidence>
<dbReference type="SUPFAM" id="SSF56672">
    <property type="entry name" value="DNA/RNA polymerases"/>
    <property type="match status" value="1"/>
</dbReference>
<gene>
    <name evidence="2" type="ORF">ANN_17494</name>
</gene>
<dbReference type="Proteomes" id="UP001148838">
    <property type="component" value="Unassembled WGS sequence"/>
</dbReference>
<dbReference type="InterPro" id="IPR043502">
    <property type="entry name" value="DNA/RNA_pol_sf"/>
</dbReference>
<keyword evidence="3" id="KW-1185">Reference proteome</keyword>
<feature type="domain" description="Reverse transcriptase" evidence="1">
    <location>
        <begin position="183"/>
        <end position="265"/>
    </location>
</feature>
<evidence type="ECO:0000313" key="3">
    <source>
        <dbReference type="Proteomes" id="UP001148838"/>
    </source>
</evidence>
<dbReference type="Pfam" id="PF00078">
    <property type="entry name" value="RVT_1"/>
    <property type="match status" value="1"/>
</dbReference>
<reference evidence="2 3" key="1">
    <citation type="journal article" date="2022" name="Allergy">
        <title>Genome assembly and annotation of Periplaneta americana reveal a comprehensive cockroach allergen profile.</title>
        <authorList>
            <person name="Wang L."/>
            <person name="Xiong Q."/>
            <person name="Saelim N."/>
            <person name="Wang L."/>
            <person name="Nong W."/>
            <person name="Wan A.T."/>
            <person name="Shi M."/>
            <person name="Liu X."/>
            <person name="Cao Q."/>
            <person name="Hui J.H.L."/>
            <person name="Sookrung N."/>
            <person name="Leung T.F."/>
            <person name="Tungtrongchitr A."/>
            <person name="Tsui S.K.W."/>
        </authorList>
    </citation>
    <scope>NUCLEOTIDE SEQUENCE [LARGE SCALE GENOMIC DNA]</scope>
    <source>
        <strain evidence="2">PWHHKU_190912</strain>
    </source>
</reference>
<proteinExistence type="predicted"/>
<dbReference type="EMBL" id="JAJSOF020000021">
    <property type="protein sequence ID" value="KAJ4437353.1"/>
    <property type="molecule type" value="Genomic_DNA"/>
</dbReference>
<accession>A0ABQ8ST34</accession>
<protein>
    <recommendedName>
        <fullName evidence="1">Reverse transcriptase domain-containing protein</fullName>
    </recommendedName>
</protein>
<dbReference type="CDD" id="cd01650">
    <property type="entry name" value="RT_nLTR_like"/>
    <property type="match status" value="1"/>
</dbReference>
<sequence>MTPSGIEPATLRLERYALTATLPKKKEYEENLLRETQDRYSRNDSRKFFENIRKFKGGFQPRTTWRQDKDGNLVGETAGVLKRWTEHFSETMNPDINTEEDTSSNETVYFGPEVQLKEPSKFEIFNVIKKMKNNRAPGEDLITAELIQKGGKRLWTYIYELILVIWNKEEIPDEWRTALICPIHKKGSKLDCNNFRGISLLNVTYKIFTNIISNYIKAYTDELLGEYQCGFRQGRSTTDHIFTIKQCLEKISEYNIPIHMLFIDFK</sequence>
<comment type="caution">
    <text evidence="2">The sequence shown here is derived from an EMBL/GenBank/DDBJ whole genome shotgun (WGS) entry which is preliminary data.</text>
</comment>
<dbReference type="InterPro" id="IPR000477">
    <property type="entry name" value="RT_dom"/>
</dbReference>
<organism evidence="2 3">
    <name type="scientific">Periplaneta americana</name>
    <name type="common">American cockroach</name>
    <name type="synonym">Blatta americana</name>
    <dbReference type="NCBI Taxonomy" id="6978"/>
    <lineage>
        <taxon>Eukaryota</taxon>
        <taxon>Metazoa</taxon>
        <taxon>Ecdysozoa</taxon>
        <taxon>Arthropoda</taxon>
        <taxon>Hexapoda</taxon>
        <taxon>Insecta</taxon>
        <taxon>Pterygota</taxon>
        <taxon>Neoptera</taxon>
        <taxon>Polyneoptera</taxon>
        <taxon>Dictyoptera</taxon>
        <taxon>Blattodea</taxon>
        <taxon>Blattoidea</taxon>
        <taxon>Blattidae</taxon>
        <taxon>Blattinae</taxon>
        <taxon>Periplaneta</taxon>
    </lineage>
</organism>
<name>A0ABQ8ST34_PERAM</name>
<evidence type="ECO:0000259" key="1">
    <source>
        <dbReference type="Pfam" id="PF00078"/>
    </source>
</evidence>
<dbReference type="PANTHER" id="PTHR19446">
    <property type="entry name" value="REVERSE TRANSCRIPTASES"/>
    <property type="match status" value="1"/>
</dbReference>